<name>A0AAV2EZH2_9ROSI</name>
<sequence length="88" mass="10122">MSPKPTQADTAPPKTAQVRQPPLEATKGRQEDVVVDVTDEEDFRTLLKNVLVGHTRDQEARQEDSREIWQAIRELREFMMQQQGQPPP</sequence>
<dbReference type="Proteomes" id="UP001497516">
    <property type="component" value="Chromosome 5"/>
</dbReference>
<organism evidence="2 3">
    <name type="scientific">Linum trigynum</name>
    <dbReference type="NCBI Taxonomy" id="586398"/>
    <lineage>
        <taxon>Eukaryota</taxon>
        <taxon>Viridiplantae</taxon>
        <taxon>Streptophyta</taxon>
        <taxon>Embryophyta</taxon>
        <taxon>Tracheophyta</taxon>
        <taxon>Spermatophyta</taxon>
        <taxon>Magnoliopsida</taxon>
        <taxon>eudicotyledons</taxon>
        <taxon>Gunneridae</taxon>
        <taxon>Pentapetalae</taxon>
        <taxon>rosids</taxon>
        <taxon>fabids</taxon>
        <taxon>Malpighiales</taxon>
        <taxon>Linaceae</taxon>
        <taxon>Linum</taxon>
    </lineage>
</organism>
<keyword evidence="3" id="KW-1185">Reference proteome</keyword>
<dbReference type="EMBL" id="OZ034818">
    <property type="protein sequence ID" value="CAL1391037.1"/>
    <property type="molecule type" value="Genomic_DNA"/>
</dbReference>
<accession>A0AAV2EZH2</accession>
<dbReference type="AlphaFoldDB" id="A0AAV2EZH2"/>
<gene>
    <name evidence="2" type="ORF">LTRI10_LOCUS31785</name>
</gene>
<evidence type="ECO:0000256" key="1">
    <source>
        <dbReference type="SAM" id="MobiDB-lite"/>
    </source>
</evidence>
<evidence type="ECO:0000313" key="3">
    <source>
        <dbReference type="Proteomes" id="UP001497516"/>
    </source>
</evidence>
<protein>
    <submittedName>
        <fullName evidence="2">Uncharacterized protein</fullName>
    </submittedName>
</protein>
<reference evidence="2 3" key="1">
    <citation type="submission" date="2024-04" db="EMBL/GenBank/DDBJ databases">
        <authorList>
            <person name="Fracassetti M."/>
        </authorList>
    </citation>
    <scope>NUCLEOTIDE SEQUENCE [LARGE SCALE GENOMIC DNA]</scope>
</reference>
<evidence type="ECO:0000313" key="2">
    <source>
        <dbReference type="EMBL" id="CAL1391037.1"/>
    </source>
</evidence>
<feature type="region of interest" description="Disordered" evidence="1">
    <location>
        <begin position="1"/>
        <end position="30"/>
    </location>
</feature>
<proteinExistence type="predicted"/>